<dbReference type="PANTHER" id="PTHR48475:SF2">
    <property type="entry name" value="RIBONUCLEASE H"/>
    <property type="match status" value="1"/>
</dbReference>
<dbReference type="EMBL" id="JAJFAZ020000006">
    <property type="protein sequence ID" value="KAI5323469.1"/>
    <property type="molecule type" value="Genomic_DNA"/>
</dbReference>
<evidence type="ECO:0000313" key="1">
    <source>
        <dbReference type="EMBL" id="KAI5323469.1"/>
    </source>
</evidence>
<reference evidence="1 2" key="1">
    <citation type="journal article" date="2022" name="G3 (Bethesda)">
        <title>Whole-genome sequence and methylome profiling of the almond [Prunus dulcis (Mill.) D.A. Webb] cultivar 'Nonpareil'.</title>
        <authorList>
            <person name="D'Amico-Willman K.M."/>
            <person name="Ouma W.Z."/>
            <person name="Meulia T."/>
            <person name="Sideli G.M."/>
            <person name="Gradziel T.M."/>
            <person name="Fresnedo-Ramirez J."/>
        </authorList>
    </citation>
    <scope>NUCLEOTIDE SEQUENCE [LARGE SCALE GENOMIC DNA]</scope>
    <source>
        <strain evidence="1">Clone GOH B32 T37-40</strain>
    </source>
</reference>
<comment type="caution">
    <text evidence="1">The sequence shown here is derived from an EMBL/GenBank/DDBJ whole genome shotgun (WGS) entry which is preliminary data.</text>
</comment>
<organism evidence="1 2">
    <name type="scientific">Prunus dulcis</name>
    <name type="common">Almond</name>
    <name type="synonym">Amygdalus dulcis</name>
    <dbReference type="NCBI Taxonomy" id="3755"/>
    <lineage>
        <taxon>Eukaryota</taxon>
        <taxon>Viridiplantae</taxon>
        <taxon>Streptophyta</taxon>
        <taxon>Embryophyta</taxon>
        <taxon>Tracheophyta</taxon>
        <taxon>Spermatophyta</taxon>
        <taxon>Magnoliopsida</taxon>
        <taxon>eudicotyledons</taxon>
        <taxon>Gunneridae</taxon>
        <taxon>Pentapetalae</taxon>
        <taxon>rosids</taxon>
        <taxon>fabids</taxon>
        <taxon>Rosales</taxon>
        <taxon>Rosaceae</taxon>
        <taxon>Amygdaloideae</taxon>
        <taxon>Amygdaleae</taxon>
        <taxon>Prunus</taxon>
    </lineage>
</organism>
<gene>
    <name evidence="1" type="ORF">L3X38_032541</name>
</gene>
<evidence type="ECO:0008006" key="3">
    <source>
        <dbReference type="Google" id="ProtNLM"/>
    </source>
</evidence>
<dbReference type="Proteomes" id="UP001054821">
    <property type="component" value="Chromosome 6"/>
</dbReference>
<evidence type="ECO:0000313" key="2">
    <source>
        <dbReference type="Proteomes" id="UP001054821"/>
    </source>
</evidence>
<accession>A0AAD4YW48</accession>
<sequence>MSNLAVSSALIREELGAQHPVFYTSKALLDAKTRYSKLEKIILALVVSTFVAEFTPSTEEEKLVNKKKESSKADGAFAEPDQPRDMWQFRVDVASNQKGAGASVVVITPDGTLLEQAVTLGFPTSNNEAEY</sequence>
<dbReference type="PANTHER" id="PTHR48475">
    <property type="entry name" value="RIBONUCLEASE H"/>
    <property type="match status" value="1"/>
</dbReference>
<protein>
    <recommendedName>
        <fullName evidence="3">Reverse transcriptase RNase H-like domain-containing protein</fullName>
    </recommendedName>
</protein>
<keyword evidence="2" id="KW-1185">Reference proteome</keyword>
<dbReference type="AlphaFoldDB" id="A0AAD4YW48"/>
<proteinExistence type="predicted"/>
<name>A0AAD4YW48_PRUDU</name>